<dbReference type="Pfam" id="PF14977">
    <property type="entry name" value="FAM194"/>
    <property type="match status" value="1"/>
</dbReference>
<keyword evidence="3" id="KW-1185">Reference proteome</keyword>
<evidence type="ECO:0000313" key="2">
    <source>
        <dbReference type="EMBL" id="GMI23177.1"/>
    </source>
</evidence>
<gene>
    <name evidence="2" type="ORF">TrCOL_g3521</name>
</gene>
<sequence>MSLPEDETSDLVKKFPNATDEGHNLAYRFNDAGEGLCYYPSGRVAVTVSNVGQHQKRFYVYDDDREKTMLCSLNEYAVGFALNNTRGNKDRRSRLVLTGKGGVYADSDQSIVAEWKWDRKAQNAGTIPPAGINMPLNKNLFLSFTDRFTMELTYEISGIQKHFDCGMKLKRMDSYLETAKHTGLGRLDVTIPDYRTLSMRQTDFAESMRGLRNKNNPKSQNLSDMVSNIVSGLEDHFDTYIQDKKGKPSLKLAGAKKEGWDMTCRELPKIKKTKQDKAVSSGYSEALYLDDKEAATYKFSAKDTARKILLKPNGEWKTDLEIRLALCTEEHPPLPKPEHIKRSNGHYHYNHNARERHKRKSPTLRKVSTVKETPELQGILAERLASMTGNIKDLYLR</sequence>
<protein>
    <recommendedName>
        <fullName evidence="1">FAM194 C-terminal domain-containing protein</fullName>
    </recommendedName>
</protein>
<accession>A0A9W7FYC9</accession>
<organism evidence="2 3">
    <name type="scientific">Triparma columacea</name>
    <dbReference type="NCBI Taxonomy" id="722753"/>
    <lineage>
        <taxon>Eukaryota</taxon>
        <taxon>Sar</taxon>
        <taxon>Stramenopiles</taxon>
        <taxon>Ochrophyta</taxon>
        <taxon>Bolidophyceae</taxon>
        <taxon>Parmales</taxon>
        <taxon>Triparmaceae</taxon>
        <taxon>Triparma</taxon>
    </lineage>
</organism>
<dbReference type="AlphaFoldDB" id="A0A9W7FYC9"/>
<dbReference type="InterPro" id="IPR029281">
    <property type="entry name" value="FAM194_C"/>
</dbReference>
<evidence type="ECO:0000259" key="1">
    <source>
        <dbReference type="Pfam" id="PF14977"/>
    </source>
</evidence>
<evidence type="ECO:0000313" key="3">
    <source>
        <dbReference type="Proteomes" id="UP001165065"/>
    </source>
</evidence>
<name>A0A9W7FYC9_9STRA</name>
<reference evidence="3" key="1">
    <citation type="journal article" date="2023" name="Commun. Biol.">
        <title>Genome analysis of Parmales, the sister group of diatoms, reveals the evolutionary specialization of diatoms from phago-mixotrophs to photoautotrophs.</title>
        <authorList>
            <person name="Ban H."/>
            <person name="Sato S."/>
            <person name="Yoshikawa S."/>
            <person name="Yamada K."/>
            <person name="Nakamura Y."/>
            <person name="Ichinomiya M."/>
            <person name="Sato N."/>
            <person name="Blanc-Mathieu R."/>
            <person name="Endo H."/>
            <person name="Kuwata A."/>
            <person name="Ogata H."/>
        </authorList>
    </citation>
    <scope>NUCLEOTIDE SEQUENCE [LARGE SCALE GENOMIC DNA]</scope>
</reference>
<dbReference type="EMBL" id="BRYA01000564">
    <property type="protein sequence ID" value="GMI23177.1"/>
    <property type="molecule type" value="Genomic_DNA"/>
</dbReference>
<proteinExistence type="predicted"/>
<dbReference type="PANTHER" id="PTHR23093:SF16">
    <property type="entry name" value="FAM194 C-TERMINAL DOMAIN-CONTAINING PROTEIN"/>
    <property type="match status" value="1"/>
</dbReference>
<dbReference type="OrthoDB" id="2121326at2759"/>
<feature type="domain" description="FAM194 C-terminal" evidence="1">
    <location>
        <begin position="21"/>
        <end position="176"/>
    </location>
</feature>
<dbReference type="PANTHER" id="PTHR23093">
    <property type="entry name" value="SIMILAR TO CHROMOSOME 3 OPEN READING FRAME 20"/>
    <property type="match status" value="1"/>
</dbReference>
<comment type="caution">
    <text evidence="2">The sequence shown here is derived from an EMBL/GenBank/DDBJ whole genome shotgun (WGS) entry which is preliminary data.</text>
</comment>
<dbReference type="Proteomes" id="UP001165065">
    <property type="component" value="Unassembled WGS sequence"/>
</dbReference>